<feature type="compositionally biased region" description="Acidic residues" evidence="1">
    <location>
        <begin position="309"/>
        <end position="318"/>
    </location>
</feature>
<reference evidence="2" key="1">
    <citation type="submission" date="2022-11" db="EMBL/GenBank/DDBJ databases">
        <title>Chromosomal genome sequence assembly and mating type (MAT) locus characterization of the leprose asexual lichenized fungus Lepraria neglecta (Nyl.) Erichsen.</title>
        <authorList>
            <person name="Allen J.L."/>
            <person name="Pfeffer B."/>
        </authorList>
    </citation>
    <scope>NUCLEOTIDE SEQUENCE</scope>
    <source>
        <strain evidence="2">Allen 5258</strain>
    </source>
</reference>
<feature type="region of interest" description="Disordered" evidence="1">
    <location>
        <begin position="669"/>
        <end position="707"/>
    </location>
</feature>
<accession>A0AAD9Z2Z7</accession>
<evidence type="ECO:0000256" key="1">
    <source>
        <dbReference type="SAM" id="MobiDB-lite"/>
    </source>
</evidence>
<feature type="region of interest" description="Disordered" evidence="1">
    <location>
        <begin position="111"/>
        <end position="427"/>
    </location>
</feature>
<feature type="compositionally biased region" description="Basic and acidic residues" evidence="1">
    <location>
        <begin position="582"/>
        <end position="612"/>
    </location>
</feature>
<dbReference type="Proteomes" id="UP001276659">
    <property type="component" value="Unassembled WGS sequence"/>
</dbReference>
<feature type="compositionally biased region" description="Polar residues" evidence="1">
    <location>
        <begin position="340"/>
        <end position="361"/>
    </location>
</feature>
<gene>
    <name evidence="2" type="ORF">OEA41_002736</name>
</gene>
<evidence type="ECO:0000313" key="3">
    <source>
        <dbReference type="Proteomes" id="UP001276659"/>
    </source>
</evidence>
<name>A0AAD9Z2Z7_9LECA</name>
<dbReference type="EMBL" id="JASNWA010000008">
    <property type="protein sequence ID" value="KAK3170654.1"/>
    <property type="molecule type" value="Genomic_DNA"/>
</dbReference>
<feature type="compositionally biased region" description="Polar residues" evidence="1">
    <location>
        <begin position="562"/>
        <end position="578"/>
    </location>
</feature>
<dbReference type="AlphaFoldDB" id="A0AAD9Z2Z7"/>
<dbReference type="GO" id="GO:0003677">
    <property type="term" value="F:DNA binding"/>
    <property type="evidence" value="ECO:0007669"/>
    <property type="project" value="InterPro"/>
</dbReference>
<feature type="compositionally biased region" description="Acidic residues" evidence="1">
    <location>
        <begin position="675"/>
        <end position="694"/>
    </location>
</feature>
<evidence type="ECO:0000313" key="2">
    <source>
        <dbReference type="EMBL" id="KAK3170654.1"/>
    </source>
</evidence>
<dbReference type="InterPro" id="IPR017956">
    <property type="entry name" value="AT_hook_DNA-bd_motif"/>
</dbReference>
<feature type="compositionally biased region" description="Basic residues" evidence="1">
    <location>
        <begin position="177"/>
        <end position="186"/>
    </location>
</feature>
<protein>
    <submittedName>
        <fullName evidence="2">Uncharacterized protein</fullName>
    </submittedName>
</protein>
<feature type="region of interest" description="Disordered" evidence="1">
    <location>
        <begin position="549"/>
        <end position="640"/>
    </location>
</feature>
<proteinExistence type="predicted"/>
<organism evidence="2 3">
    <name type="scientific">Lepraria neglecta</name>
    <dbReference type="NCBI Taxonomy" id="209136"/>
    <lineage>
        <taxon>Eukaryota</taxon>
        <taxon>Fungi</taxon>
        <taxon>Dikarya</taxon>
        <taxon>Ascomycota</taxon>
        <taxon>Pezizomycotina</taxon>
        <taxon>Lecanoromycetes</taxon>
        <taxon>OSLEUM clade</taxon>
        <taxon>Lecanoromycetidae</taxon>
        <taxon>Lecanorales</taxon>
        <taxon>Lecanorineae</taxon>
        <taxon>Stereocaulaceae</taxon>
        <taxon>Lepraria</taxon>
    </lineage>
</organism>
<dbReference type="Pfam" id="PF02178">
    <property type="entry name" value="AT_hook"/>
    <property type="match status" value="2"/>
</dbReference>
<dbReference type="PRINTS" id="PR00929">
    <property type="entry name" value="ATHOOK"/>
</dbReference>
<sequence length="1143" mass="126626">MTDGLLSSPDPLALSNDNFPAPSPTKSRGAVLTPRKALTNASGNAHVQEFYLTTPPARNTSPTKSPKHRAQSTSPWRIRLTVQAEQVNEMQDGLIMRKTPTKRLTERTTTITVPLKGGDDTPPVVGNRGRGRPRKSLDAPVKRNGTPKPKKIARRKTVPESLEEEQDENFLAGRATPPKKPRGRPRKSMEPVVNLPQFKEPGVSLHMSDMEGIDTDAPARKTTRRKSRARRMKIAVDSDVESPGEATGLTVDDSVSECKLCPDDHLQETQPVESSAIGKSSPEKSLLEEQDEDMWRAMIRPDGQSPSIGDEEQQEQAELDPTNEHQEFDTILESEGFSMVSVSSLASTGDRNASPAEQSGVQDVPDQDSELAPSPSVLPQLQERNKHLEAREHTPAIASSPSVPPVLQDALQQSPRPLEKATDGTPKLARVVRAGIALQGVLSPKEKKKLGLPFRSSEKPSPFLAVGNAASQRRHSSPVSKAKSPKDRLDDLFSGFGAGTRRELKAGLRLGEELAKRQRQISQKPESVLKAADDVFSTDAITEYPSVINSEGKTDYNLKAPGSSQAVRYPHLSNNQLPSPERSVEDSDEDRMSWKADTPMKAEHSTITKEQETGLCAPLMKRPTPHGLSHNKAVAPEASGIDHTMLAREVEWQREREAVSRRINMADKSQVVVIESDDDEDPPGYDDDEDEDGSDIWQAEASQSREPTPEAFEILLQPEVVKPHRSKLPSPWRRKCEVVYSDEVEPTEADLFWQPDRSKAKASMKQTDTRFQAEEKLDDSTGALLEHQLNPVKKPNLKTTSHETSRASLLEVPVPTNNINNDLLNMPVRPEQTHTKEFSDMFEEDTTLSPVGDRTIDTLLVPNLTPADNNMADTVSSSGSTPAGDKTVDTFTSSIEIATTAIDPLLLQKPTRKATKKQVQKPIHAPAQRPSAAIVPLNAADTQTSWMSRLTAPIWRAFTSLPPPATKEDILCSGPHEPLCQFTPWEGCHFRALQPLYYASLLYGSHIFPYNRCSITAAYLGMKVITQGGWSRTITQADCGIADAFMVLLEERGFALAEQPGEQWIDEGLAVKQCVALWVQMVMRGEVEVDRSKEETVGLRKEGDRLWTKEDIDWTHNQSEYLERKKREFDGLPSWKEKGIQWR</sequence>
<feature type="compositionally biased region" description="Basic and acidic residues" evidence="1">
    <location>
        <begin position="383"/>
        <end position="394"/>
    </location>
</feature>
<feature type="region of interest" description="Disordered" evidence="1">
    <location>
        <begin position="1"/>
        <end position="76"/>
    </location>
</feature>
<keyword evidence="3" id="KW-1185">Reference proteome</keyword>
<dbReference type="SMART" id="SM00384">
    <property type="entry name" value="AT_hook"/>
    <property type="match status" value="2"/>
</dbReference>
<feature type="region of interest" description="Disordered" evidence="1">
    <location>
        <begin position="447"/>
        <end position="488"/>
    </location>
</feature>
<feature type="compositionally biased region" description="Basic residues" evidence="1">
    <location>
        <begin position="221"/>
        <end position="233"/>
    </location>
</feature>
<comment type="caution">
    <text evidence="2">The sequence shown here is derived from an EMBL/GenBank/DDBJ whole genome shotgun (WGS) entry which is preliminary data.</text>
</comment>